<reference evidence="2 3" key="1">
    <citation type="submission" date="2016-01" db="EMBL/GenBank/DDBJ databases">
        <title>Draft Genome Sequences of Seven Thermophilic Sporeformers Isolated from Foods.</title>
        <authorList>
            <person name="Berendsen E.M."/>
            <person name="Wells-Bennik M.H."/>
            <person name="Krawcyk A.O."/>
            <person name="De Jong A."/>
            <person name="Holsappel S."/>
            <person name="Eijlander R.T."/>
            <person name="Kuipers O.P."/>
        </authorList>
    </citation>
    <scope>NUCLEOTIDE SEQUENCE [LARGE SCALE GENOMIC DNA]</scope>
    <source>
        <strain evidence="2 3">B4135</strain>
    </source>
</reference>
<evidence type="ECO:0000256" key="1">
    <source>
        <dbReference type="SAM" id="MobiDB-lite"/>
    </source>
</evidence>
<proteinExistence type="predicted"/>
<evidence type="ECO:0000313" key="2">
    <source>
        <dbReference type="EMBL" id="KYD21930.1"/>
    </source>
</evidence>
<gene>
    <name evidence="2" type="ORF">B4135_1556</name>
</gene>
<feature type="region of interest" description="Disordered" evidence="1">
    <location>
        <begin position="1"/>
        <end position="52"/>
    </location>
</feature>
<sequence>MQSPVKEAKEKSGGIREPDVRKDVPCTALHGYGFRPGETEDPPAASDPGFPF</sequence>
<comment type="caution">
    <text evidence="2">The sequence shown here is derived from an EMBL/GenBank/DDBJ whole genome shotgun (WGS) entry which is preliminary data.</text>
</comment>
<protein>
    <submittedName>
        <fullName evidence="2">Uncharacterized protein</fullName>
    </submittedName>
</protein>
<accession>A0A150MBK1</accession>
<feature type="compositionally biased region" description="Basic and acidic residues" evidence="1">
    <location>
        <begin position="1"/>
        <end position="24"/>
    </location>
</feature>
<evidence type="ECO:0000313" key="3">
    <source>
        <dbReference type="Proteomes" id="UP000075683"/>
    </source>
</evidence>
<dbReference type="Proteomes" id="UP000075683">
    <property type="component" value="Unassembled WGS sequence"/>
</dbReference>
<dbReference type="STRING" id="301148.B4135_1556"/>
<dbReference type="AlphaFoldDB" id="A0A150MBK1"/>
<name>A0A150MBK1_9BACI</name>
<dbReference type="EMBL" id="LQYT01000016">
    <property type="protein sequence ID" value="KYD21930.1"/>
    <property type="molecule type" value="Genomic_DNA"/>
</dbReference>
<organism evidence="2 3">
    <name type="scientific">Caldibacillus debilis</name>
    <dbReference type="NCBI Taxonomy" id="301148"/>
    <lineage>
        <taxon>Bacteria</taxon>
        <taxon>Bacillati</taxon>
        <taxon>Bacillota</taxon>
        <taxon>Bacilli</taxon>
        <taxon>Bacillales</taxon>
        <taxon>Bacillaceae</taxon>
        <taxon>Caldibacillus</taxon>
    </lineage>
</organism>